<comment type="subcellular location">
    <subcellularLocation>
        <location evidence="1">Nucleus</location>
        <location evidence="1">Nucleolus</location>
    </subcellularLocation>
</comment>
<organism evidence="7 8">
    <name type="scientific">Leersia perrieri</name>
    <dbReference type="NCBI Taxonomy" id="77586"/>
    <lineage>
        <taxon>Eukaryota</taxon>
        <taxon>Viridiplantae</taxon>
        <taxon>Streptophyta</taxon>
        <taxon>Embryophyta</taxon>
        <taxon>Tracheophyta</taxon>
        <taxon>Spermatophyta</taxon>
        <taxon>Magnoliopsida</taxon>
        <taxon>Liliopsida</taxon>
        <taxon>Poales</taxon>
        <taxon>Poaceae</taxon>
        <taxon>BOP clade</taxon>
        <taxon>Oryzoideae</taxon>
        <taxon>Oryzeae</taxon>
        <taxon>Oryzinae</taxon>
        <taxon>Leersia</taxon>
    </lineage>
</organism>
<feature type="compositionally biased region" description="Acidic residues" evidence="6">
    <location>
        <begin position="165"/>
        <end position="174"/>
    </location>
</feature>
<dbReference type="Pfam" id="PF05890">
    <property type="entry name" value="Ebp2"/>
    <property type="match status" value="1"/>
</dbReference>
<dbReference type="PANTHER" id="PTHR13028:SF0">
    <property type="entry name" value="RRNA-PROCESSING PROTEIN EBP2-RELATED"/>
    <property type="match status" value="1"/>
</dbReference>
<dbReference type="HOGENOM" id="CLU_1112702_0_0_1"/>
<dbReference type="InterPro" id="IPR008610">
    <property type="entry name" value="Ebp2"/>
</dbReference>
<feature type="compositionally biased region" description="Basic residues" evidence="6">
    <location>
        <begin position="198"/>
        <end position="209"/>
    </location>
</feature>
<protein>
    <submittedName>
        <fullName evidence="7">Uncharacterized protein</fullName>
    </submittedName>
</protein>
<evidence type="ECO:0000256" key="6">
    <source>
        <dbReference type="SAM" id="MobiDB-lite"/>
    </source>
</evidence>
<dbReference type="eggNOG" id="KOG3080">
    <property type="taxonomic scope" value="Eukaryota"/>
</dbReference>
<evidence type="ECO:0000256" key="4">
    <source>
        <dbReference type="ARBA" id="ARBA00023054"/>
    </source>
</evidence>
<sequence length="250" mass="27976">MCIPISDLGVSRKRLLSPAQAKQHMLQKAQKSIELRGFPIPHSAGAASLLAAVAGRGIYPSSGDVAAFLQPSLLLLQFRPRLTVAMAGFTREDSFVRDKVVLDDVDTDEEEPADYYAEIVKTDAHMHKIKRRLLSEKEKIEEAEERKKKWRKQRQQWGFAKGNDDGPELNFEGEEGFKQSKKKRPGVSPGDSSGGLAKKGKQGKNRKSRDSKFGYGGRKGLKKQNSAETTNDFRGFNQMDKSQNKRRKIG</sequence>
<reference evidence="8" key="2">
    <citation type="submission" date="2013-12" db="EMBL/GenBank/DDBJ databases">
        <authorList>
            <person name="Yu Y."/>
            <person name="Lee S."/>
            <person name="de Baynast K."/>
            <person name="Wissotski M."/>
            <person name="Liu L."/>
            <person name="Talag J."/>
            <person name="Goicoechea J."/>
            <person name="Angelova A."/>
            <person name="Jetty R."/>
            <person name="Kudrna D."/>
            <person name="Golser W."/>
            <person name="Rivera L."/>
            <person name="Zhang J."/>
            <person name="Wing R."/>
        </authorList>
    </citation>
    <scope>NUCLEOTIDE SEQUENCE</scope>
</reference>
<reference evidence="7" key="3">
    <citation type="submission" date="2015-04" db="UniProtKB">
        <authorList>
            <consortium name="EnsemblPlants"/>
        </authorList>
    </citation>
    <scope>IDENTIFICATION</scope>
</reference>
<proteinExistence type="inferred from homology"/>
<name>A0A0D9WYQ7_9ORYZ</name>
<keyword evidence="8" id="KW-1185">Reference proteome</keyword>
<dbReference type="Proteomes" id="UP000032180">
    <property type="component" value="Chromosome 7"/>
</dbReference>
<dbReference type="Gramene" id="LPERR07G11800.1">
    <property type="protein sequence ID" value="LPERR07G11800.1"/>
    <property type="gene ID" value="LPERR07G11800"/>
</dbReference>
<keyword evidence="3" id="KW-0690">Ribosome biogenesis</keyword>
<reference evidence="7 8" key="1">
    <citation type="submission" date="2012-08" db="EMBL/GenBank/DDBJ databases">
        <title>Oryza genome evolution.</title>
        <authorList>
            <person name="Wing R.A."/>
        </authorList>
    </citation>
    <scope>NUCLEOTIDE SEQUENCE</scope>
</reference>
<evidence type="ECO:0000256" key="3">
    <source>
        <dbReference type="ARBA" id="ARBA00022517"/>
    </source>
</evidence>
<dbReference type="EnsemblPlants" id="LPERR07G11800.1">
    <property type="protein sequence ID" value="LPERR07G11800.1"/>
    <property type="gene ID" value="LPERR07G11800"/>
</dbReference>
<evidence type="ECO:0000256" key="2">
    <source>
        <dbReference type="ARBA" id="ARBA00007336"/>
    </source>
</evidence>
<dbReference type="GO" id="GO:0030687">
    <property type="term" value="C:preribosome, large subunit precursor"/>
    <property type="evidence" value="ECO:0007669"/>
    <property type="project" value="TreeGrafter"/>
</dbReference>
<keyword evidence="4" id="KW-0175">Coiled coil</keyword>
<evidence type="ECO:0000313" key="8">
    <source>
        <dbReference type="Proteomes" id="UP000032180"/>
    </source>
</evidence>
<dbReference type="PANTHER" id="PTHR13028">
    <property type="entry name" value="RRNA PROCESSING PROTEIN EBNA1-BINDING PROTEIN-RELATED"/>
    <property type="match status" value="1"/>
</dbReference>
<accession>A0A0D9WYQ7</accession>
<dbReference type="GO" id="GO:0034399">
    <property type="term" value="C:nuclear periphery"/>
    <property type="evidence" value="ECO:0007669"/>
    <property type="project" value="TreeGrafter"/>
</dbReference>
<comment type="similarity">
    <text evidence="2">Belongs to the EBP2 family.</text>
</comment>
<dbReference type="GO" id="GO:0006364">
    <property type="term" value="P:rRNA processing"/>
    <property type="evidence" value="ECO:0007669"/>
    <property type="project" value="TreeGrafter"/>
</dbReference>
<dbReference type="GO" id="GO:0005730">
    <property type="term" value="C:nucleolus"/>
    <property type="evidence" value="ECO:0007669"/>
    <property type="project" value="UniProtKB-SubCell"/>
</dbReference>
<evidence type="ECO:0000256" key="1">
    <source>
        <dbReference type="ARBA" id="ARBA00004604"/>
    </source>
</evidence>
<feature type="compositionally biased region" description="Polar residues" evidence="6">
    <location>
        <begin position="223"/>
        <end position="232"/>
    </location>
</feature>
<feature type="region of interest" description="Disordered" evidence="6">
    <location>
        <begin position="147"/>
        <end position="250"/>
    </location>
</feature>
<keyword evidence="5" id="KW-0539">Nucleus</keyword>
<dbReference type="GO" id="GO:0042273">
    <property type="term" value="P:ribosomal large subunit biogenesis"/>
    <property type="evidence" value="ECO:0007669"/>
    <property type="project" value="TreeGrafter"/>
</dbReference>
<dbReference type="STRING" id="77586.A0A0D9WYQ7"/>
<evidence type="ECO:0000313" key="7">
    <source>
        <dbReference type="EnsemblPlants" id="LPERR07G11800.1"/>
    </source>
</evidence>
<dbReference type="AlphaFoldDB" id="A0A0D9WYQ7"/>
<evidence type="ECO:0000256" key="5">
    <source>
        <dbReference type="ARBA" id="ARBA00023242"/>
    </source>
</evidence>